<keyword evidence="3 9" id="KW-0808">Transferase</keyword>
<dbReference type="InterPro" id="IPR029063">
    <property type="entry name" value="SAM-dependent_MTases_sf"/>
</dbReference>
<keyword evidence="2 9" id="KW-0489">Methyltransferase</keyword>
<sequence>MTPDEFIIKWQRATLKERAAAQEHFCDLCQLLNELTPAAADPTGAVYCFKHGTIKTTGGQGWADVWKSGHFGWEYKSAGKNLDQALKRLQFYAPALNHPPLLIVSDMEQIIIHTAFTGTVPDQYTLTLNDLRDPSKLQLLKWAFSDPEKLRPIDTTAALTERAARQFSEWAAALRQRGHDSAAVAHFSQQLLFCLFAQDIGLLPNQLFTRLLENGLKYPAQVEQMLTNLLDTMATGGLFGSEAIDWFNGGLFAEVQPLPLETADLKTLHSFTKLNWSAIEPSIFGTLFERGLDPKQRAQLGAHYTDPNSIMRLVAPVVLMPLRKEWQSVQKEMLQLKTAADAAKSPTVRDKQLTKLRALLTGMLERLNQFHVLDPACGAGNFLFLALKGLKDLEHEIILAGEQFGLMRASPTVSPHNVLGIEKNHYAAELARVTVWIGEIQWMLQHGFSLSKNPILKPINSIEQRDAVVNADGSEPDWPTADVIIGNPPFLGGSKKRGLLGDDYFTALETIYAGRVPAGADLVCYWFEKARAQIETGKARAAGLVATQAIRNNSNRSVLERILQQTRIFHAWSNERWTNDGANVHVAFICFGQSKLPTVLNGQVVNRIYADLTGQAAGDLNCDVTNAQPLPENVATCFEGIKKYGAFDIDGTLARQWLTTPNPAGHHNQDVIKQWRNAQDMMGRGQDQWIIDFGVNRSEQEAACYELPFEYVQLHVRTIRAQQSNERLRRLWWLHERPRTDMRRALNTLPRYIATPRVAKHRIFIWCESGIIPDTRLLVIARADDVNFGVLTSRIHHIWSLATCAWHGGQGATYNANTCFATFPFPIGLTPADTANHAIETLNSGAIIPSVAIEYRAHAIVIAKAAHQLNQLRDHWLNPPDWIDRVPEVVAGYPDRIIAKPEYAAQLKQRALTNLYNQQPAWLVNAHQQLDQAVAAAYGWPTELTDAEILQRLLQLNQARVE</sequence>
<evidence type="ECO:0000259" key="6">
    <source>
        <dbReference type="Pfam" id="PF20466"/>
    </source>
</evidence>
<dbReference type="InterPro" id="IPR046819">
    <property type="entry name" value="MmeI_hel"/>
</dbReference>
<dbReference type="InterPro" id="IPR046820">
    <property type="entry name" value="MmeI_TRD"/>
</dbReference>
<accession>A0A839H5P8</accession>
<dbReference type="GO" id="GO:0009007">
    <property type="term" value="F:site-specific DNA-methyltransferase (adenine-specific) activity"/>
    <property type="evidence" value="ECO:0007669"/>
    <property type="project" value="UniProtKB-EC"/>
</dbReference>
<dbReference type="Pfam" id="PF20465">
    <property type="entry name" value="MmeI_hel"/>
    <property type="match status" value="1"/>
</dbReference>
<evidence type="ECO:0000256" key="1">
    <source>
        <dbReference type="ARBA" id="ARBA00011900"/>
    </source>
</evidence>
<feature type="domain" description="MmeI-like helicase spacer" evidence="5">
    <location>
        <begin position="183"/>
        <end position="252"/>
    </location>
</feature>
<dbReference type="SUPFAM" id="SSF53335">
    <property type="entry name" value="S-adenosyl-L-methionine-dependent methyltransferases"/>
    <property type="match status" value="1"/>
</dbReference>
<proteinExistence type="predicted"/>
<dbReference type="Pfam" id="PF20473">
    <property type="entry name" value="MmeI_Mtase"/>
    <property type="match status" value="1"/>
</dbReference>
<dbReference type="RefSeq" id="WP_182582424.1">
    <property type="nucleotide sequence ID" value="NZ_JABVCQ010000005.1"/>
</dbReference>
<evidence type="ECO:0000313" key="10">
    <source>
        <dbReference type="Proteomes" id="UP000548632"/>
    </source>
</evidence>
<dbReference type="PROSITE" id="PS00092">
    <property type="entry name" value="N6_MTASE"/>
    <property type="match status" value="1"/>
</dbReference>
<reference evidence="9 10" key="1">
    <citation type="journal article" date="2020" name="Arch. Microbiol.">
        <title>The genome sequence of the giant phototrophic gammaproteobacterium Thiospirillum jenense gives insight into its physiological properties and phylogenetic relationships.</title>
        <authorList>
            <person name="Imhoff J.F."/>
            <person name="Meyer T.E."/>
            <person name="Kyndt J.A."/>
        </authorList>
    </citation>
    <scope>NUCLEOTIDE SEQUENCE [LARGE SCALE GENOMIC DNA]</scope>
    <source>
        <strain evidence="9 10">DSM 216</strain>
    </source>
</reference>
<dbReference type="Pfam" id="PF20467">
    <property type="entry name" value="MmeI_C"/>
    <property type="match status" value="1"/>
</dbReference>
<dbReference type="PANTHER" id="PTHR33841">
    <property type="entry name" value="DNA METHYLTRANSFERASE YEEA-RELATED"/>
    <property type="match status" value="1"/>
</dbReference>
<dbReference type="InterPro" id="IPR046818">
    <property type="entry name" value="MmeI_C"/>
</dbReference>
<dbReference type="InterPro" id="IPR002052">
    <property type="entry name" value="DNA_methylase_N6_adenine_CS"/>
</dbReference>
<dbReference type="InterPro" id="IPR046816">
    <property type="entry name" value="MmeI_Mtase"/>
</dbReference>
<dbReference type="EC" id="2.1.1.72" evidence="1"/>
<evidence type="ECO:0000259" key="8">
    <source>
        <dbReference type="Pfam" id="PF20473"/>
    </source>
</evidence>
<evidence type="ECO:0000256" key="2">
    <source>
        <dbReference type="ARBA" id="ARBA00022603"/>
    </source>
</evidence>
<dbReference type="AlphaFoldDB" id="A0A839H5P8"/>
<protein>
    <recommendedName>
        <fullName evidence="1">site-specific DNA-methyltransferase (adenine-specific)</fullName>
        <ecNumber evidence="1">2.1.1.72</ecNumber>
    </recommendedName>
</protein>
<dbReference type="PRINTS" id="PR00507">
    <property type="entry name" value="N12N6MTFRASE"/>
</dbReference>
<gene>
    <name evidence="9" type="ORF">HUK38_03240</name>
</gene>
<dbReference type="PANTHER" id="PTHR33841:SF1">
    <property type="entry name" value="DNA METHYLTRANSFERASE A"/>
    <property type="match status" value="1"/>
</dbReference>
<evidence type="ECO:0000256" key="3">
    <source>
        <dbReference type="ARBA" id="ARBA00022679"/>
    </source>
</evidence>
<comment type="catalytic activity">
    <reaction evidence="4">
        <text>a 2'-deoxyadenosine in DNA + S-adenosyl-L-methionine = an N(6)-methyl-2'-deoxyadenosine in DNA + S-adenosyl-L-homocysteine + H(+)</text>
        <dbReference type="Rhea" id="RHEA:15197"/>
        <dbReference type="Rhea" id="RHEA-COMP:12418"/>
        <dbReference type="Rhea" id="RHEA-COMP:12419"/>
        <dbReference type="ChEBI" id="CHEBI:15378"/>
        <dbReference type="ChEBI" id="CHEBI:57856"/>
        <dbReference type="ChEBI" id="CHEBI:59789"/>
        <dbReference type="ChEBI" id="CHEBI:90615"/>
        <dbReference type="ChEBI" id="CHEBI:90616"/>
        <dbReference type="EC" id="2.1.1.72"/>
    </reaction>
</comment>
<feature type="domain" description="MmeI-like target recognition" evidence="6">
    <location>
        <begin position="668"/>
        <end position="826"/>
    </location>
</feature>
<feature type="domain" description="MmeI-like C-terminal" evidence="7">
    <location>
        <begin position="905"/>
        <end position="959"/>
    </location>
</feature>
<comment type="caution">
    <text evidence="9">The sequence shown here is derived from an EMBL/GenBank/DDBJ whole genome shotgun (WGS) entry which is preliminary data.</text>
</comment>
<keyword evidence="10" id="KW-1185">Reference proteome</keyword>
<evidence type="ECO:0000259" key="5">
    <source>
        <dbReference type="Pfam" id="PF20465"/>
    </source>
</evidence>
<dbReference type="GO" id="GO:0003676">
    <property type="term" value="F:nucleic acid binding"/>
    <property type="evidence" value="ECO:0007669"/>
    <property type="project" value="InterPro"/>
</dbReference>
<dbReference type="Pfam" id="PF20466">
    <property type="entry name" value="MmeI_TRD"/>
    <property type="match status" value="1"/>
</dbReference>
<name>A0A839H5P8_9GAMM</name>
<dbReference type="Proteomes" id="UP000548632">
    <property type="component" value="Unassembled WGS sequence"/>
</dbReference>
<evidence type="ECO:0000256" key="4">
    <source>
        <dbReference type="ARBA" id="ARBA00047942"/>
    </source>
</evidence>
<dbReference type="GO" id="GO:0032259">
    <property type="term" value="P:methylation"/>
    <property type="evidence" value="ECO:0007669"/>
    <property type="project" value="UniProtKB-KW"/>
</dbReference>
<feature type="domain" description="MmeI-like DNA-methyltransferase" evidence="8">
    <location>
        <begin position="358"/>
        <end position="594"/>
    </location>
</feature>
<dbReference type="InterPro" id="IPR050953">
    <property type="entry name" value="N4_N6_ade-DNA_methylase"/>
</dbReference>
<dbReference type="EMBL" id="JABVCQ010000005">
    <property type="protein sequence ID" value="MBB1125245.1"/>
    <property type="molecule type" value="Genomic_DNA"/>
</dbReference>
<evidence type="ECO:0000259" key="7">
    <source>
        <dbReference type="Pfam" id="PF20467"/>
    </source>
</evidence>
<organism evidence="9 10">
    <name type="scientific">Thiospirillum jenense</name>
    <dbReference type="NCBI Taxonomy" id="1653858"/>
    <lineage>
        <taxon>Bacteria</taxon>
        <taxon>Pseudomonadati</taxon>
        <taxon>Pseudomonadota</taxon>
        <taxon>Gammaproteobacteria</taxon>
        <taxon>Chromatiales</taxon>
        <taxon>Chromatiaceae</taxon>
        <taxon>Thiospirillum</taxon>
    </lineage>
</organism>
<dbReference type="Gene3D" id="3.40.50.150">
    <property type="entry name" value="Vaccinia Virus protein VP39"/>
    <property type="match status" value="1"/>
</dbReference>
<evidence type="ECO:0000313" key="9">
    <source>
        <dbReference type="EMBL" id="MBB1125245.1"/>
    </source>
</evidence>